<feature type="compositionally biased region" description="Polar residues" evidence="2">
    <location>
        <begin position="44"/>
        <end position="69"/>
    </location>
</feature>
<sequence length="699" mass="78889">MTKKILLLAVLVIAGLLLLVVSVKNNNKTGVQPPSETAEESPHTADSSQAILQKKTSQKPSTEQQADENQCSDNLQSFSREVNDIHQILISALQQELKQGKTTRELLSYSAQYKTFYSSYEDLLWQAQINNEMVKYKITSSAAILMQWQGVSVIEGLSEAVLPILVESLTNIEGQLSGLNMELSLSKHIDKAQVYQLLDNDETFNTYFQSPLSIAGSPVISPSILFVLTAKNLNIEEFAQAVSRQSFTVNDVAVAISNDLPPEYLQLLLQHTTAPGDMPVFAFDRHDAYANLADVAVAKHNVAALDMLEKYGVRPTNEPGILTGLDIAIMHLPRDAESYQVADKFPQKYLNTLQYLKAKGYKAHGISDPHSDDGDLIFNAPNRRYFASAQVALPQLKTFLHNIELLNSRHYERIAPPENVVMAEALNLVQNRKEELENRSANCQQQKAQKLAEESFLNQQNIRQLIDEVKQRGGDIPQQLHQIDPALVNIWQEYELALTASTADVGSAFIELLQNDEYQQAIDFVISTPLSQAETDFLFTHLPEFTEELLPLWQARLSPLPPSSLMMFTYLSLEKWQQLYSATFDFSVQDRFGNDMFTAAVRHSDDAVKFLLANGYTTETEKLGLDVLDLLLDDSYQHKRLHPRIKDILPMVTTLEPNHFSRIVRLQKFRPQVYQQLISLDQRLIPPPGAKINKIRFLH</sequence>
<evidence type="ECO:0000256" key="1">
    <source>
        <dbReference type="SAM" id="Coils"/>
    </source>
</evidence>
<evidence type="ECO:0000313" key="3">
    <source>
        <dbReference type="EMBL" id="GAB58780.1"/>
    </source>
</evidence>
<dbReference type="AlphaFoldDB" id="I1DXK2"/>
<feature type="region of interest" description="Disordered" evidence="2">
    <location>
        <begin position="30"/>
        <end position="69"/>
    </location>
</feature>
<name>I1DXK2_9GAMM</name>
<dbReference type="STRING" id="562729.RNAN_1768"/>
<dbReference type="Proteomes" id="UP000004374">
    <property type="component" value="Unassembled WGS sequence"/>
</dbReference>
<keyword evidence="4" id="KW-1185">Reference proteome</keyword>
<dbReference type="RefSeq" id="WP_008220762.1">
    <property type="nucleotide sequence ID" value="NZ_BAFK01000008.1"/>
</dbReference>
<evidence type="ECO:0000313" key="4">
    <source>
        <dbReference type="Proteomes" id="UP000004374"/>
    </source>
</evidence>
<comment type="caution">
    <text evidence="3">The sequence shown here is derived from an EMBL/GenBank/DDBJ whole genome shotgun (WGS) entry which is preliminary data.</text>
</comment>
<gene>
    <name evidence="3" type="ORF">RNAN_1768</name>
</gene>
<dbReference type="OrthoDB" id="6283357at2"/>
<evidence type="ECO:0000256" key="2">
    <source>
        <dbReference type="SAM" id="MobiDB-lite"/>
    </source>
</evidence>
<reference evidence="3 4" key="1">
    <citation type="journal article" date="2012" name="J. Bacteriol.">
        <title>Genome Sequence of the Protease-Producing Bacterium Rheinheimera nanhaiensis E407-8T, Isolated from Deep-Sea Sediment of the South China Sea.</title>
        <authorList>
            <person name="Zhang X.-Y."/>
            <person name="Zhang Y.-J."/>
            <person name="Qin Q.-L."/>
            <person name="Xie B.-B."/>
            <person name="Chen X.-L."/>
            <person name="Zhou B.-C."/>
            <person name="Zhang Y.-Z."/>
        </authorList>
    </citation>
    <scope>NUCLEOTIDE SEQUENCE [LARGE SCALE GENOMIC DNA]</scope>
    <source>
        <strain evidence="3 4">E407-8</strain>
    </source>
</reference>
<proteinExistence type="predicted"/>
<feature type="coiled-coil region" evidence="1">
    <location>
        <begin position="419"/>
        <end position="453"/>
    </location>
</feature>
<dbReference type="EMBL" id="BAFK01000008">
    <property type="protein sequence ID" value="GAB58780.1"/>
    <property type="molecule type" value="Genomic_DNA"/>
</dbReference>
<protein>
    <submittedName>
        <fullName evidence="3">Uncharacterized protein</fullName>
    </submittedName>
</protein>
<organism evidence="3 4">
    <name type="scientific">Rheinheimera nanhaiensis E407-8</name>
    <dbReference type="NCBI Taxonomy" id="562729"/>
    <lineage>
        <taxon>Bacteria</taxon>
        <taxon>Pseudomonadati</taxon>
        <taxon>Pseudomonadota</taxon>
        <taxon>Gammaproteobacteria</taxon>
        <taxon>Chromatiales</taxon>
        <taxon>Chromatiaceae</taxon>
        <taxon>Rheinheimera</taxon>
    </lineage>
</organism>
<keyword evidence="1" id="KW-0175">Coiled coil</keyword>
<accession>I1DXK2</accession>